<keyword evidence="3" id="KW-1185">Reference proteome</keyword>
<proteinExistence type="predicted"/>
<dbReference type="EMBL" id="VSRR010000541">
    <property type="protein sequence ID" value="MPC16830.1"/>
    <property type="molecule type" value="Genomic_DNA"/>
</dbReference>
<comment type="caution">
    <text evidence="2">The sequence shown here is derived from an EMBL/GenBank/DDBJ whole genome shotgun (WGS) entry which is preliminary data.</text>
</comment>
<dbReference type="GO" id="GO:0004674">
    <property type="term" value="F:protein serine/threonine kinase activity"/>
    <property type="evidence" value="ECO:0007669"/>
    <property type="project" value="InterPro"/>
</dbReference>
<feature type="compositionally biased region" description="Basic and acidic residues" evidence="1">
    <location>
        <begin position="177"/>
        <end position="188"/>
    </location>
</feature>
<dbReference type="Pfam" id="PF15785">
    <property type="entry name" value="SMG1"/>
    <property type="match status" value="1"/>
</dbReference>
<name>A0A5B7D6C8_PORTR</name>
<dbReference type="GO" id="GO:0000184">
    <property type="term" value="P:nuclear-transcribed mRNA catabolic process, nonsense-mediated decay"/>
    <property type="evidence" value="ECO:0007669"/>
    <property type="project" value="InterPro"/>
</dbReference>
<evidence type="ECO:0000256" key="1">
    <source>
        <dbReference type="SAM" id="MobiDB-lite"/>
    </source>
</evidence>
<evidence type="ECO:0000313" key="2">
    <source>
        <dbReference type="EMBL" id="MPC16830.1"/>
    </source>
</evidence>
<dbReference type="Proteomes" id="UP000324222">
    <property type="component" value="Unassembled WGS sequence"/>
</dbReference>
<accession>A0A5B7D6C8</accession>
<evidence type="ECO:0000313" key="3">
    <source>
        <dbReference type="Proteomes" id="UP000324222"/>
    </source>
</evidence>
<reference evidence="2 3" key="1">
    <citation type="submission" date="2019-05" db="EMBL/GenBank/DDBJ databases">
        <title>Another draft genome of Portunus trituberculatus and its Hox gene families provides insights of decapod evolution.</title>
        <authorList>
            <person name="Jeong J.-H."/>
            <person name="Song I."/>
            <person name="Kim S."/>
            <person name="Choi T."/>
            <person name="Kim D."/>
            <person name="Ryu S."/>
            <person name="Kim W."/>
        </authorList>
    </citation>
    <scope>NUCLEOTIDE SEQUENCE [LARGE SCALE GENOMIC DNA]</scope>
    <source>
        <tissue evidence="2">Muscle</tissue>
    </source>
</reference>
<dbReference type="AlphaFoldDB" id="A0A5B7D6C8"/>
<protein>
    <submittedName>
        <fullName evidence="2">Uncharacterized protein</fullName>
    </submittedName>
</protein>
<dbReference type="OrthoDB" id="10065496at2759"/>
<dbReference type="InterPro" id="IPR031559">
    <property type="entry name" value="SMG1"/>
</dbReference>
<organism evidence="2 3">
    <name type="scientific">Portunus trituberculatus</name>
    <name type="common">Swimming crab</name>
    <name type="synonym">Neptunus trituberculatus</name>
    <dbReference type="NCBI Taxonomy" id="210409"/>
    <lineage>
        <taxon>Eukaryota</taxon>
        <taxon>Metazoa</taxon>
        <taxon>Ecdysozoa</taxon>
        <taxon>Arthropoda</taxon>
        <taxon>Crustacea</taxon>
        <taxon>Multicrustacea</taxon>
        <taxon>Malacostraca</taxon>
        <taxon>Eumalacostraca</taxon>
        <taxon>Eucarida</taxon>
        <taxon>Decapoda</taxon>
        <taxon>Pleocyemata</taxon>
        <taxon>Brachyura</taxon>
        <taxon>Eubrachyura</taxon>
        <taxon>Portunoidea</taxon>
        <taxon>Portunidae</taxon>
        <taxon>Portuninae</taxon>
        <taxon>Portunus</taxon>
    </lineage>
</organism>
<feature type="region of interest" description="Disordered" evidence="1">
    <location>
        <begin position="177"/>
        <end position="201"/>
    </location>
</feature>
<sequence length="305" mass="33843">MRHKSKPIGKQSRDPDLKFLGLYVRVSLKLFANNVQSSLARTALTLFRHRHVTGANILQLCLEWATDVVQSGETSLPQLMKIKLFSSMLQKLDEVINLCLHHISHKDNKIRGIYLDLLAKIPLSSISHALCTANMCEDSEYTANKSLSGTNAILAKGVIKRRAKEVRECGQDLDKHLSVGSAEEDKTGSKGSNESGKSDNESSVKVHSLAVMLLVEFVESLEKAMFNASDGCAVAVSPPNKVADCYSKLSQWAELQKWMQHIHNQKDTEGTGIHSGLLNNYKNLTHGCTSTFSYFIKSFKSCKVY</sequence>
<gene>
    <name evidence="2" type="ORF">E2C01_009669</name>
</gene>